<dbReference type="KEGG" id="lala:AB8B28_02505"/>
<evidence type="ECO:0000256" key="1">
    <source>
        <dbReference type="SAM" id="SignalP"/>
    </source>
</evidence>
<feature type="chain" id="PRO_5044330181" description="DUF3828 domain-containing protein" evidence="1">
    <location>
        <begin position="22"/>
        <end position="152"/>
    </location>
</feature>
<name>A0AB39V4X1_9FUSO</name>
<organism evidence="2">
    <name type="scientific">Leptotrichia alba</name>
    <dbReference type="NCBI Taxonomy" id="3239304"/>
    <lineage>
        <taxon>Bacteria</taxon>
        <taxon>Fusobacteriati</taxon>
        <taxon>Fusobacteriota</taxon>
        <taxon>Fusobacteriia</taxon>
        <taxon>Fusobacteriales</taxon>
        <taxon>Leptotrichiaceae</taxon>
        <taxon>Leptotrichia</taxon>
    </lineage>
</organism>
<dbReference type="AlphaFoldDB" id="A0AB39V4X1"/>
<dbReference type="EMBL" id="CP165647">
    <property type="protein sequence ID" value="XDU62752.1"/>
    <property type="molecule type" value="Genomic_DNA"/>
</dbReference>
<keyword evidence="1" id="KW-0732">Signal</keyword>
<accession>A0AB39V4X1</accession>
<dbReference type="RefSeq" id="WP_369716601.1">
    <property type="nucleotide sequence ID" value="NZ_CP165647.1"/>
</dbReference>
<proteinExistence type="predicted"/>
<evidence type="ECO:0008006" key="3">
    <source>
        <dbReference type="Google" id="ProtNLM"/>
    </source>
</evidence>
<protein>
    <recommendedName>
        <fullName evidence="3">DUF3828 domain-containing protein</fullName>
    </recommendedName>
</protein>
<feature type="signal peptide" evidence="1">
    <location>
        <begin position="1"/>
        <end position="21"/>
    </location>
</feature>
<evidence type="ECO:0000313" key="2">
    <source>
        <dbReference type="EMBL" id="XDU62752.1"/>
    </source>
</evidence>
<reference evidence="2" key="1">
    <citation type="submission" date="2024-07" db="EMBL/GenBank/DDBJ databases">
        <authorList>
            <person name="Li X.-J."/>
            <person name="Wang X."/>
        </authorList>
    </citation>
    <scope>NUCLEOTIDE SEQUENCE</scope>
    <source>
        <strain evidence="2">HSP-536</strain>
    </source>
</reference>
<sequence length="152" mass="17217">MKKIFCLAIILALFANVNTFSAVKKSNLSKTSSSKQVQAEPVKVAFRFLKEYANLGPAYIDNSNLISDKFRAKYHKEVEDYIAENDIIDYAPIVGGQDPSENYELISYNQNTGMIVAKPVYPGFDGEVEEVKLIVKNINGKWIIDDYIQTYF</sequence>
<gene>
    <name evidence="2" type="ORF">AB8B28_02505</name>
</gene>